<dbReference type="OrthoDB" id="2989999at2"/>
<evidence type="ECO:0000313" key="2">
    <source>
        <dbReference type="Proteomes" id="UP000266177"/>
    </source>
</evidence>
<dbReference type="RefSeq" id="WP_119796149.1">
    <property type="nucleotide sequence ID" value="NZ_CP160395.1"/>
</dbReference>
<dbReference type="AlphaFoldDB" id="A0A3A3GWS9"/>
<dbReference type="EMBL" id="QYZD01000037">
    <property type="protein sequence ID" value="RJG20370.1"/>
    <property type="molecule type" value="Genomic_DNA"/>
</dbReference>
<comment type="caution">
    <text evidence="1">The sequence shown here is derived from an EMBL/GenBank/DDBJ whole genome shotgun (WGS) entry which is preliminary data.</text>
</comment>
<evidence type="ECO:0000313" key="1">
    <source>
        <dbReference type="EMBL" id="RJG20370.1"/>
    </source>
</evidence>
<name>A0A3A3GWS9_PANTH</name>
<dbReference type="Proteomes" id="UP000266177">
    <property type="component" value="Unassembled WGS sequence"/>
</dbReference>
<reference evidence="1 2" key="1">
    <citation type="submission" date="2018-09" db="EMBL/GenBank/DDBJ databases">
        <title>Paenibacillus SK2017-BO5.</title>
        <authorList>
            <person name="Piskunova J.V."/>
            <person name="Dubiley S.A."/>
            <person name="Severinov K.V."/>
        </authorList>
    </citation>
    <scope>NUCLEOTIDE SEQUENCE [LARGE SCALE GENOMIC DNA]</scope>
    <source>
        <strain evidence="1 2">BO5</strain>
    </source>
</reference>
<organism evidence="1 2">
    <name type="scientific">Paenibacillus thiaminolyticus</name>
    <name type="common">Bacillus thiaminolyticus</name>
    <dbReference type="NCBI Taxonomy" id="49283"/>
    <lineage>
        <taxon>Bacteria</taxon>
        <taxon>Bacillati</taxon>
        <taxon>Bacillota</taxon>
        <taxon>Bacilli</taxon>
        <taxon>Bacillales</taxon>
        <taxon>Paenibacillaceae</taxon>
        <taxon>Paenibacillus</taxon>
    </lineage>
</organism>
<gene>
    <name evidence="1" type="ORF">DQX05_25480</name>
</gene>
<sequence>MNRYRFERDERLGIELPVLLVPWDSLSFTEQTEVIARWEDIRSCIPERVKQLEGCIVALQHELNEEERFDASCRLNWDIAELASIINDLHLWFRVQQDTVAKSHL</sequence>
<proteinExistence type="predicted"/>
<protein>
    <submittedName>
        <fullName evidence="1">Uncharacterized protein</fullName>
    </submittedName>
</protein>
<accession>A0A3A3GWS9</accession>